<dbReference type="Proteomes" id="UP000622552">
    <property type="component" value="Unassembled WGS sequence"/>
</dbReference>
<organism evidence="4 5">
    <name type="scientific">Longispora fulva</name>
    <dbReference type="NCBI Taxonomy" id="619741"/>
    <lineage>
        <taxon>Bacteria</taxon>
        <taxon>Bacillati</taxon>
        <taxon>Actinomycetota</taxon>
        <taxon>Actinomycetes</taxon>
        <taxon>Micromonosporales</taxon>
        <taxon>Micromonosporaceae</taxon>
        <taxon>Longispora</taxon>
    </lineage>
</organism>
<keyword evidence="4" id="KW-0808">Transferase</keyword>
<dbReference type="PANTHER" id="PTHR34847">
    <property type="entry name" value="NODULATION PROTEIN U"/>
    <property type="match status" value="1"/>
</dbReference>
<evidence type="ECO:0000256" key="1">
    <source>
        <dbReference type="ARBA" id="ARBA00006129"/>
    </source>
</evidence>
<dbReference type="Pfam" id="PF02543">
    <property type="entry name" value="Carbam_trans_N"/>
    <property type="match status" value="1"/>
</dbReference>
<dbReference type="InterPro" id="IPR043129">
    <property type="entry name" value="ATPase_NBD"/>
</dbReference>
<dbReference type="InterPro" id="IPR051338">
    <property type="entry name" value="NodU/CmcH_Carbamoyltrnsfr"/>
</dbReference>
<feature type="domain" description="Carbamoyltransferase" evidence="2">
    <location>
        <begin position="3"/>
        <end position="337"/>
    </location>
</feature>
<evidence type="ECO:0000259" key="3">
    <source>
        <dbReference type="Pfam" id="PF16861"/>
    </source>
</evidence>
<dbReference type="InterPro" id="IPR003696">
    <property type="entry name" value="Carbtransf_dom"/>
</dbReference>
<dbReference type="Pfam" id="PF16861">
    <property type="entry name" value="Carbam_trans_C"/>
    <property type="match status" value="1"/>
</dbReference>
<dbReference type="Gene3D" id="3.30.420.40">
    <property type="match status" value="1"/>
</dbReference>
<dbReference type="GO" id="GO:0016740">
    <property type="term" value="F:transferase activity"/>
    <property type="evidence" value="ECO:0007669"/>
    <property type="project" value="UniProtKB-KW"/>
</dbReference>
<keyword evidence="5" id="KW-1185">Reference proteome</keyword>
<protein>
    <submittedName>
        <fullName evidence="4">Carbamoyltransferase</fullName>
        <ecNumber evidence="4">2.1.3.-</ecNumber>
    </submittedName>
</protein>
<proteinExistence type="inferred from homology"/>
<name>A0A8J7KFW4_9ACTN</name>
<dbReference type="PANTHER" id="PTHR34847:SF1">
    <property type="entry name" value="NODULATION PROTEIN U"/>
    <property type="match status" value="1"/>
</dbReference>
<gene>
    <name evidence="4" type="ORF">IW245_000433</name>
</gene>
<evidence type="ECO:0000259" key="2">
    <source>
        <dbReference type="Pfam" id="PF02543"/>
    </source>
</evidence>
<sequence>MSHDGGIAVIADGRLLFSIEMEKLKNGRRYSDLGDLAEIAELLRAQGVDPRDIDRFVVDGWHTGSPEAGYHVATRRHGVEFLLPTASYMPDSTPSGVLSGLEFAGVPGTALADGYVSYTHASNHALGAYCTSPFARRREDALVLVWDGGMLPWLFEVDAAQGTVTRRSPVMTLVGNTFTGFCSQLEPYARDQATMTEAEFLRQQLEVPGKAMAYAALGSVDASAFEIFDALLGELDGVNEKVAFHLGRQAATRRDELFPGLSSADLIATFQAYLGQRLISGLAQYLNRTDRTAPNLCLAGGCALNIKWNRALADSGLFAEVWIPPFPNDSGAALGTASCEMVRQGDGLALDWNVYSGPELDQTGPAPGWSARPCDEAQLAQLLAAENEPVVVLHGRAELGPRALGNRSILSPATDLSMKATLNKIKGREHYRPVAPLCLQEHAATVFRPGGTDPYMLFEHDIRTEWADRVPAVAHLDGSARLQTITADTPGTVAGRILTEYHRLTGIPVLCNTSANLAGSGFLPGVGSATRWGGTKYVWSGAVLYTQDGTV</sequence>
<dbReference type="InterPro" id="IPR038152">
    <property type="entry name" value="Carbam_trans_C_sf"/>
</dbReference>
<dbReference type="EC" id="2.1.3.-" evidence="4"/>
<dbReference type="EMBL" id="JADOUF010000001">
    <property type="protein sequence ID" value="MBG6134239.1"/>
    <property type="molecule type" value="Genomic_DNA"/>
</dbReference>
<comment type="similarity">
    <text evidence="1">Belongs to the NodU/CmcH family.</text>
</comment>
<comment type="caution">
    <text evidence="4">The sequence shown here is derived from an EMBL/GenBank/DDBJ whole genome shotgun (WGS) entry which is preliminary data.</text>
</comment>
<evidence type="ECO:0000313" key="5">
    <source>
        <dbReference type="Proteomes" id="UP000622552"/>
    </source>
</evidence>
<accession>A0A8J7KFW4</accession>
<dbReference type="SUPFAM" id="SSF53067">
    <property type="entry name" value="Actin-like ATPase domain"/>
    <property type="match status" value="1"/>
</dbReference>
<dbReference type="Gene3D" id="3.90.870.20">
    <property type="entry name" value="Carbamoyltransferase, C-terminal domain"/>
    <property type="match status" value="1"/>
</dbReference>
<dbReference type="InterPro" id="IPR031730">
    <property type="entry name" value="Carbam_trans_C"/>
</dbReference>
<dbReference type="AlphaFoldDB" id="A0A8J7KFW4"/>
<feature type="domain" description="Carbamoyltransferase C-terminal" evidence="3">
    <location>
        <begin position="385"/>
        <end position="523"/>
    </location>
</feature>
<reference evidence="4" key="1">
    <citation type="submission" date="2020-11" db="EMBL/GenBank/DDBJ databases">
        <title>Sequencing the genomes of 1000 actinobacteria strains.</title>
        <authorList>
            <person name="Klenk H.-P."/>
        </authorList>
    </citation>
    <scope>NUCLEOTIDE SEQUENCE</scope>
    <source>
        <strain evidence="4">DSM 45356</strain>
    </source>
</reference>
<evidence type="ECO:0000313" key="4">
    <source>
        <dbReference type="EMBL" id="MBG6134239.1"/>
    </source>
</evidence>